<dbReference type="EMBL" id="JAAIUW010000004">
    <property type="protein sequence ID" value="KAF7834217.1"/>
    <property type="molecule type" value="Genomic_DNA"/>
</dbReference>
<protein>
    <submittedName>
        <fullName evidence="1">Uncharacterized protein</fullName>
    </submittedName>
</protein>
<accession>A0A834WXG1</accession>
<reference evidence="1" key="1">
    <citation type="submission" date="2020-09" db="EMBL/GenBank/DDBJ databases">
        <title>Genome-Enabled Discovery of Anthraquinone Biosynthesis in Senna tora.</title>
        <authorList>
            <person name="Kang S.-H."/>
            <person name="Pandey R.P."/>
            <person name="Lee C.-M."/>
            <person name="Sim J.-S."/>
            <person name="Jeong J.-T."/>
            <person name="Choi B.-S."/>
            <person name="Jung M."/>
            <person name="Ginzburg D."/>
            <person name="Zhao K."/>
            <person name="Won S.Y."/>
            <person name="Oh T.-J."/>
            <person name="Yu Y."/>
            <person name="Kim N.-H."/>
            <person name="Lee O.R."/>
            <person name="Lee T.-H."/>
            <person name="Bashyal P."/>
            <person name="Kim T.-S."/>
            <person name="Lee W.-H."/>
            <person name="Kawkins C."/>
            <person name="Kim C.-K."/>
            <person name="Kim J.S."/>
            <person name="Ahn B.O."/>
            <person name="Rhee S.Y."/>
            <person name="Sohng J.K."/>
        </authorList>
    </citation>
    <scope>NUCLEOTIDE SEQUENCE</scope>
    <source>
        <tissue evidence="1">Leaf</tissue>
    </source>
</reference>
<name>A0A834WXG1_9FABA</name>
<dbReference type="AlphaFoldDB" id="A0A834WXG1"/>
<evidence type="ECO:0000313" key="1">
    <source>
        <dbReference type="EMBL" id="KAF7834217.1"/>
    </source>
</evidence>
<evidence type="ECO:0000313" key="2">
    <source>
        <dbReference type="Proteomes" id="UP000634136"/>
    </source>
</evidence>
<comment type="caution">
    <text evidence="1">The sequence shown here is derived from an EMBL/GenBank/DDBJ whole genome shotgun (WGS) entry which is preliminary data.</text>
</comment>
<keyword evidence="2" id="KW-1185">Reference proteome</keyword>
<proteinExistence type="predicted"/>
<dbReference type="Proteomes" id="UP000634136">
    <property type="component" value="Unassembled WGS sequence"/>
</dbReference>
<gene>
    <name evidence="1" type="ORF">G2W53_009076</name>
</gene>
<sequence length="28" mass="2870">MGGYDIVRGEHATNLQKVKVGEGVVVGG</sequence>
<organism evidence="1 2">
    <name type="scientific">Senna tora</name>
    <dbReference type="NCBI Taxonomy" id="362788"/>
    <lineage>
        <taxon>Eukaryota</taxon>
        <taxon>Viridiplantae</taxon>
        <taxon>Streptophyta</taxon>
        <taxon>Embryophyta</taxon>
        <taxon>Tracheophyta</taxon>
        <taxon>Spermatophyta</taxon>
        <taxon>Magnoliopsida</taxon>
        <taxon>eudicotyledons</taxon>
        <taxon>Gunneridae</taxon>
        <taxon>Pentapetalae</taxon>
        <taxon>rosids</taxon>
        <taxon>fabids</taxon>
        <taxon>Fabales</taxon>
        <taxon>Fabaceae</taxon>
        <taxon>Caesalpinioideae</taxon>
        <taxon>Cassia clade</taxon>
        <taxon>Senna</taxon>
    </lineage>
</organism>